<name>A0AA37KN27_9BACT</name>
<reference evidence="2" key="1">
    <citation type="submission" date="2022-01" db="EMBL/GenBank/DDBJ databases">
        <title>Novel bile acid biosynthetic pathways are enriched in the microbiome of centenarians.</title>
        <authorList>
            <person name="Sato Y."/>
            <person name="Atarashi K."/>
            <person name="Plichta R.D."/>
            <person name="Arai Y."/>
            <person name="Sasajima S."/>
            <person name="Kearney M.S."/>
            <person name="Suda W."/>
            <person name="Takeshita K."/>
            <person name="Sasaki T."/>
            <person name="Okamoto S."/>
            <person name="Skelly N.A."/>
            <person name="Okamura Y."/>
            <person name="Vlamakis H."/>
            <person name="Li Y."/>
            <person name="Tanoue T."/>
            <person name="Takei H."/>
            <person name="Nittono H."/>
            <person name="Narushima S."/>
            <person name="Irie J."/>
            <person name="Itoh H."/>
            <person name="Moriya K."/>
            <person name="Sugiura Y."/>
            <person name="Suematsu M."/>
            <person name="Moritoki N."/>
            <person name="Shibata S."/>
            <person name="Littman R.D."/>
            <person name="Fischbach A.M."/>
            <person name="Uwamino Y."/>
            <person name="Inoue T."/>
            <person name="Honda A."/>
            <person name="Hattori M."/>
            <person name="Murai T."/>
            <person name="Xavier J.R."/>
            <person name="Hirose N."/>
            <person name="Honda K."/>
        </authorList>
    </citation>
    <scope>NUCLEOTIDE SEQUENCE</scope>
    <source>
        <strain evidence="2">CE91-St16</strain>
    </source>
</reference>
<dbReference type="AlphaFoldDB" id="A0AA37KN27"/>
<gene>
    <name evidence="2" type="ORF">CE91St16_06210</name>
</gene>
<feature type="signal peptide" evidence="1">
    <location>
        <begin position="1"/>
        <end position="21"/>
    </location>
</feature>
<evidence type="ECO:0008006" key="4">
    <source>
        <dbReference type="Google" id="ProtNLM"/>
    </source>
</evidence>
<evidence type="ECO:0000313" key="2">
    <source>
        <dbReference type="EMBL" id="GKI17713.1"/>
    </source>
</evidence>
<sequence length="312" mass="33849">MKKLFVCTGALLLLAVSPAAAQFFVSLAPAHEVAAAQKADSACFRRADGKPVAIETVERDSTGIDTLRRIDTVDSDLIRLRDGGRDGNMILEVAGFGLTLGHTPMQRMELKKPRVWFNAFSNIELGFTQLVGVDYSGYASGEKGFLDQRLGSSFHFSFSAVQLRLALNRSRSLCLGVGMQYTLDNYRLSDNTVTLGNDGGHIVPVALDEPAGKSKAVTSSLGIPVRLTYTPAKHLRITAVAYSDFLLGADAIYKKPKKKNSLSGFRAYQFGVGLSVSYRGFGFFTRYGVTPLFKQHAGPDCHAFSFGVGLML</sequence>
<organism evidence="2 3">
    <name type="scientific">Alistipes finegoldii</name>
    <dbReference type="NCBI Taxonomy" id="214856"/>
    <lineage>
        <taxon>Bacteria</taxon>
        <taxon>Pseudomonadati</taxon>
        <taxon>Bacteroidota</taxon>
        <taxon>Bacteroidia</taxon>
        <taxon>Bacteroidales</taxon>
        <taxon>Rikenellaceae</taxon>
        <taxon>Alistipes</taxon>
    </lineage>
</organism>
<accession>A0AA37KN27</accession>
<protein>
    <recommendedName>
        <fullName evidence="4">Outer membrane protein beta-barrel domain-containing protein</fullName>
    </recommendedName>
</protein>
<dbReference type="Proteomes" id="UP001055105">
    <property type="component" value="Unassembled WGS sequence"/>
</dbReference>
<dbReference type="RefSeq" id="WP_244076091.1">
    <property type="nucleotide sequence ID" value="NZ_AP025581.1"/>
</dbReference>
<proteinExistence type="predicted"/>
<comment type="caution">
    <text evidence="2">The sequence shown here is derived from an EMBL/GenBank/DDBJ whole genome shotgun (WGS) entry which is preliminary data.</text>
</comment>
<evidence type="ECO:0000313" key="3">
    <source>
        <dbReference type="Proteomes" id="UP001055105"/>
    </source>
</evidence>
<feature type="chain" id="PRO_5041291956" description="Outer membrane protein beta-barrel domain-containing protein" evidence="1">
    <location>
        <begin position="22"/>
        <end position="312"/>
    </location>
</feature>
<keyword evidence="1" id="KW-0732">Signal</keyword>
<dbReference type="EMBL" id="BQOL01000001">
    <property type="protein sequence ID" value="GKI17713.1"/>
    <property type="molecule type" value="Genomic_DNA"/>
</dbReference>
<evidence type="ECO:0000256" key="1">
    <source>
        <dbReference type="SAM" id="SignalP"/>
    </source>
</evidence>